<sequence>MADVIYDAVVVGAGFAGVTAARNLVDQGRSVVLLEGGNRVGGRTYARPFAGHEHITVQLGGSWINRDLQPQMRAEIARYGARLTEDLMPMSPAFITGGLRRTFPVPPEEIGDLERVLGHLRDASKRFAPSHRLSSQPLHDLDISVDDFLAPIGVGPATRDLVYSTVSWCYGSDPGSASIFAMIAQIAAFGHSAYGFFGALTERFTGGAGELLDRMIEGSRLEVRLGHRVVQVERSDDELVVRTTHGASIRARACVMAIPTNVLRNVDFRPGLSDDKQRMLARDHLGNLCKPSMLVRNIPSRPFTLGLGRLQSLCLGYEYEDGTCLMMGFGNRAGIDDPTSREELEGAVREYYPDAEVLAVDVHDWKNDPLFNGTHHVDRPGDSLQFLKTMGELEGRIVFAGTDVADTVWRAWMEGAMQSGQNATTAVHSLLARS</sequence>
<keyword evidence="7" id="KW-1185">Reference proteome</keyword>
<evidence type="ECO:0000256" key="4">
    <source>
        <dbReference type="PIRSR" id="PIRSR601613-1"/>
    </source>
</evidence>
<dbReference type="PRINTS" id="PR00757">
    <property type="entry name" value="AMINEOXDASEF"/>
</dbReference>
<dbReference type="GO" id="GO:0016491">
    <property type="term" value="F:oxidoreductase activity"/>
    <property type="evidence" value="ECO:0007669"/>
    <property type="project" value="UniProtKB-KW"/>
</dbReference>
<dbReference type="RefSeq" id="WP_185252726.1">
    <property type="nucleotide sequence ID" value="NZ_JACKXE010000001.1"/>
</dbReference>
<dbReference type="Pfam" id="PF01593">
    <property type="entry name" value="Amino_oxidase"/>
    <property type="match status" value="1"/>
</dbReference>
<feature type="domain" description="Amine oxidase" evidence="5">
    <location>
        <begin position="15"/>
        <end position="427"/>
    </location>
</feature>
<name>A0A7X0VAB5_9ACTN</name>
<dbReference type="InterPro" id="IPR036188">
    <property type="entry name" value="FAD/NAD-bd_sf"/>
</dbReference>
<keyword evidence="3" id="KW-0560">Oxidoreductase</keyword>
<protein>
    <submittedName>
        <fullName evidence="6">FAD-dependent oxidoreductase</fullName>
    </submittedName>
</protein>
<dbReference type="PANTHER" id="PTHR43563:SF14">
    <property type="entry name" value="AMINE OXIDASE"/>
    <property type="match status" value="1"/>
</dbReference>
<dbReference type="InterPro" id="IPR001613">
    <property type="entry name" value="Flavin_amine_oxidase"/>
</dbReference>
<feature type="binding site" evidence="4">
    <location>
        <position position="229"/>
    </location>
    <ligand>
        <name>FAD</name>
        <dbReference type="ChEBI" id="CHEBI:57692"/>
    </ligand>
</feature>
<comment type="similarity">
    <text evidence="2">Belongs to the flavin monoamine oxidase family.</text>
</comment>
<dbReference type="SUPFAM" id="SSF51905">
    <property type="entry name" value="FAD/NAD(P)-binding domain"/>
    <property type="match status" value="1"/>
</dbReference>
<evidence type="ECO:0000313" key="6">
    <source>
        <dbReference type="EMBL" id="MBB6627584.1"/>
    </source>
</evidence>
<dbReference type="InterPro" id="IPR002937">
    <property type="entry name" value="Amino_oxidase"/>
</dbReference>
<gene>
    <name evidence="6" type="ORF">H5V45_09640</name>
</gene>
<dbReference type="InterPro" id="IPR050703">
    <property type="entry name" value="Flavin_MAO"/>
</dbReference>
<proteinExistence type="inferred from homology"/>
<organism evidence="6 7">
    <name type="scientific">Nocardioides luti</name>
    <dbReference type="NCBI Taxonomy" id="2761101"/>
    <lineage>
        <taxon>Bacteria</taxon>
        <taxon>Bacillati</taxon>
        <taxon>Actinomycetota</taxon>
        <taxon>Actinomycetes</taxon>
        <taxon>Propionibacteriales</taxon>
        <taxon>Nocardioidaceae</taxon>
        <taxon>Nocardioides</taxon>
    </lineage>
</organism>
<evidence type="ECO:0000256" key="1">
    <source>
        <dbReference type="ARBA" id="ARBA00001974"/>
    </source>
</evidence>
<dbReference type="EMBL" id="JACKXE010000001">
    <property type="protein sequence ID" value="MBB6627584.1"/>
    <property type="molecule type" value="Genomic_DNA"/>
</dbReference>
<comment type="cofactor">
    <cofactor evidence="1">
        <name>FAD</name>
        <dbReference type="ChEBI" id="CHEBI:57692"/>
    </cofactor>
</comment>
<comment type="caution">
    <text evidence="6">The sequence shown here is derived from an EMBL/GenBank/DDBJ whole genome shotgun (WGS) entry which is preliminary data.</text>
</comment>
<dbReference type="AlphaFoldDB" id="A0A7X0VAB5"/>
<reference evidence="6 7" key="1">
    <citation type="submission" date="2020-08" db="EMBL/GenBank/DDBJ databases">
        <authorList>
            <person name="Seo M.-J."/>
        </authorList>
    </citation>
    <scope>NUCLEOTIDE SEQUENCE [LARGE SCALE GENOMIC DNA]</scope>
    <source>
        <strain evidence="6 7">KIGAM211</strain>
    </source>
</reference>
<evidence type="ECO:0000256" key="2">
    <source>
        <dbReference type="ARBA" id="ARBA00005995"/>
    </source>
</evidence>
<feature type="binding site" evidence="4">
    <location>
        <position position="329"/>
    </location>
    <ligand>
        <name>substrate</name>
    </ligand>
</feature>
<dbReference type="Gene3D" id="3.90.660.10">
    <property type="match status" value="2"/>
</dbReference>
<dbReference type="Gene3D" id="3.50.50.60">
    <property type="entry name" value="FAD/NAD(P)-binding domain"/>
    <property type="match status" value="2"/>
</dbReference>
<evidence type="ECO:0000259" key="5">
    <source>
        <dbReference type="Pfam" id="PF01593"/>
    </source>
</evidence>
<evidence type="ECO:0000313" key="7">
    <source>
        <dbReference type="Proteomes" id="UP000523955"/>
    </source>
</evidence>
<dbReference type="Proteomes" id="UP000523955">
    <property type="component" value="Unassembled WGS sequence"/>
</dbReference>
<dbReference type="PANTHER" id="PTHR43563">
    <property type="entry name" value="AMINE OXIDASE"/>
    <property type="match status" value="1"/>
</dbReference>
<evidence type="ECO:0000256" key="3">
    <source>
        <dbReference type="ARBA" id="ARBA00023002"/>
    </source>
</evidence>
<accession>A0A7X0VAB5</accession>